<keyword evidence="7" id="KW-1185">Reference proteome</keyword>
<dbReference type="AlphaFoldDB" id="A0A402ASI8"/>
<dbReference type="Pfam" id="PF00150">
    <property type="entry name" value="Cellulase"/>
    <property type="match status" value="1"/>
</dbReference>
<evidence type="ECO:0000259" key="5">
    <source>
        <dbReference type="Pfam" id="PF08532"/>
    </source>
</evidence>
<evidence type="ECO:0000313" key="7">
    <source>
        <dbReference type="Proteomes" id="UP000287188"/>
    </source>
</evidence>
<keyword evidence="1 3" id="KW-0378">Hydrolase</keyword>
<evidence type="ECO:0000256" key="1">
    <source>
        <dbReference type="ARBA" id="ARBA00022801"/>
    </source>
</evidence>
<dbReference type="PANTHER" id="PTHR36447">
    <property type="entry name" value="BETA-GALACTOSIDASE GANA"/>
    <property type="match status" value="1"/>
</dbReference>
<evidence type="ECO:0000256" key="2">
    <source>
        <dbReference type="ARBA" id="ARBA00023295"/>
    </source>
</evidence>
<evidence type="ECO:0000313" key="6">
    <source>
        <dbReference type="EMBL" id="GCE22088.1"/>
    </source>
</evidence>
<feature type="domain" description="Glycoside hydrolase family 5" evidence="4">
    <location>
        <begin position="33"/>
        <end position="191"/>
    </location>
</feature>
<dbReference type="InterPro" id="IPR001547">
    <property type="entry name" value="Glyco_hydro_5"/>
</dbReference>
<dbReference type="Gene3D" id="3.20.20.80">
    <property type="entry name" value="Glycosidases"/>
    <property type="match status" value="1"/>
</dbReference>
<dbReference type="InterPro" id="IPR013738">
    <property type="entry name" value="Beta_galactosidase_Trimer"/>
</dbReference>
<protein>
    <recommendedName>
        <fullName evidence="8">Beta-galactosidase</fullName>
    </recommendedName>
</protein>
<dbReference type="GO" id="GO:0000272">
    <property type="term" value="P:polysaccharide catabolic process"/>
    <property type="evidence" value="ECO:0007669"/>
    <property type="project" value="InterPro"/>
</dbReference>
<dbReference type="Pfam" id="PF08532">
    <property type="entry name" value="Glyco_hydro_42M"/>
    <property type="match status" value="1"/>
</dbReference>
<dbReference type="Proteomes" id="UP000287188">
    <property type="component" value="Unassembled WGS sequence"/>
</dbReference>
<organism evidence="6 7">
    <name type="scientific">Dictyobacter kobayashii</name>
    <dbReference type="NCBI Taxonomy" id="2014872"/>
    <lineage>
        <taxon>Bacteria</taxon>
        <taxon>Bacillati</taxon>
        <taxon>Chloroflexota</taxon>
        <taxon>Ktedonobacteria</taxon>
        <taxon>Ktedonobacterales</taxon>
        <taxon>Dictyobacteraceae</taxon>
        <taxon>Dictyobacter</taxon>
    </lineage>
</organism>
<dbReference type="GO" id="GO:0004565">
    <property type="term" value="F:beta-galactosidase activity"/>
    <property type="evidence" value="ECO:0007669"/>
    <property type="project" value="InterPro"/>
</dbReference>
<evidence type="ECO:0000259" key="4">
    <source>
        <dbReference type="Pfam" id="PF00150"/>
    </source>
</evidence>
<reference evidence="7" key="1">
    <citation type="submission" date="2018-12" db="EMBL/GenBank/DDBJ databases">
        <title>Tengunoibacter tsumagoiensis gen. nov., sp. nov., Dictyobacter kobayashii sp. nov., D. alpinus sp. nov., and D. joshuensis sp. nov. and description of Dictyobacteraceae fam. nov. within the order Ktedonobacterales isolated from Tengu-no-mugimeshi.</title>
        <authorList>
            <person name="Wang C.M."/>
            <person name="Zheng Y."/>
            <person name="Sakai Y."/>
            <person name="Toyoda A."/>
            <person name="Minakuchi Y."/>
            <person name="Abe K."/>
            <person name="Yokota A."/>
            <person name="Yabe S."/>
        </authorList>
    </citation>
    <scope>NUCLEOTIDE SEQUENCE [LARGE SCALE GENOMIC DNA]</scope>
    <source>
        <strain evidence="7">Uno11</strain>
    </source>
</reference>
<comment type="similarity">
    <text evidence="3">Belongs to the glycosyl hydrolase 5 (cellulase A) family.</text>
</comment>
<dbReference type="PROSITE" id="PS51257">
    <property type="entry name" value="PROKAR_LIPOPROTEIN"/>
    <property type="match status" value="1"/>
</dbReference>
<dbReference type="InterPro" id="IPR017853">
    <property type="entry name" value="GH"/>
</dbReference>
<dbReference type="OrthoDB" id="9801493at2"/>
<comment type="caution">
    <text evidence="6">The sequence shown here is derived from an EMBL/GenBank/DDBJ whole genome shotgun (WGS) entry which is preliminary data.</text>
</comment>
<sequence length="628" mass="71722">MQKECFWSQQPPAFSVGFNYHPSATGCQYWQQWIPGDIEHDLQEMARRGFNTVRFFLFWADFEPVAGCYDERVIQRLQEFVQMARRCGLWCVPSLLTIWMNGQLFDLPWRQGRDLWTDPTMVQFEVDYVQRIASALRDADNILAYDLGDEIIHVDFHSAQQLSRDEVKTWQQTLATAIRQIQPSAQIVQGNEASSIFGMHEFRPENSQALDRLAIHGFPLWTPFAIESVMSYKATLFVPFLIQMARQHGPILIDELGSYGTDDEVATHFLRATTHSCLANGARGIIVWCWQDFLSTNKPFNKHPNERFVGLLNTDGTPKPMLPTFEEFARLATTQWSTLTLPAPSVGIYLPHREEESGPNYIQPRTSSASAAFYSFLLLKRTHTQFEFVHGPLERYSIIFCPSVEHMTLAEHKQLAAYVQQGGTLYYSCGDYLHGFGGEELFGIQLHDFTLQASDMSHFNWLGQDYTLDWSDKNAAYPQIPIIKATTATVLATFPNNTPALTCQTYGRGRAYYLNAPFERQLDTPMRLQAQPWHTLYAELLQRAGVRDDVQIDHPDVELILLQGDQQRYAFLINHAATQVQVTLTIHVDAQAKSTQTQFTLDPKAVHIIHWSQTPSTNVALTHQAMTI</sequence>
<dbReference type="EMBL" id="BIFS01000002">
    <property type="protein sequence ID" value="GCE22088.1"/>
    <property type="molecule type" value="Genomic_DNA"/>
</dbReference>
<evidence type="ECO:0000256" key="3">
    <source>
        <dbReference type="RuleBase" id="RU361153"/>
    </source>
</evidence>
<keyword evidence="2 3" id="KW-0326">Glycosidase</keyword>
<name>A0A402ASI8_9CHLR</name>
<proteinExistence type="inferred from homology"/>
<dbReference type="SUPFAM" id="SSF52317">
    <property type="entry name" value="Class I glutamine amidotransferase-like"/>
    <property type="match status" value="1"/>
</dbReference>
<dbReference type="PANTHER" id="PTHR36447:SF2">
    <property type="entry name" value="BETA-GALACTOSIDASE YESZ"/>
    <property type="match status" value="1"/>
</dbReference>
<dbReference type="CDD" id="cd03143">
    <property type="entry name" value="A4_beta-galactosidase_middle_domain"/>
    <property type="match status" value="1"/>
</dbReference>
<accession>A0A402ASI8</accession>
<feature type="domain" description="Beta-galactosidase trimerisation" evidence="5">
    <location>
        <begin position="355"/>
        <end position="546"/>
    </location>
</feature>
<gene>
    <name evidence="6" type="ORF">KDK_58880</name>
</gene>
<dbReference type="SUPFAM" id="SSF51445">
    <property type="entry name" value="(Trans)glycosidases"/>
    <property type="match status" value="1"/>
</dbReference>
<evidence type="ECO:0008006" key="8">
    <source>
        <dbReference type="Google" id="ProtNLM"/>
    </source>
</evidence>
<dbReference type="Gene3D" id="3.40.50.880">
    <property type="match status" value="1"/>
</dbReference>
<dbReference type="InterPro" id="IPR003476">
    <property type="entry name" value="Glyco_hydro_42"/>
</dbReference>
<dbReference type="RefSeq" id="WP_126554618.1">
    <property type="nucleotide sequence ID" value="NZ_BIFS01000002.1"/>
</dbReference>
<dbReference type="InterPro" id="IPR029062">
    <property type="entry name" value="Class_I_gatase-like"/>
</dbReference>